<name>A0AAE1ATP4_9GAST</name>
<evidence type="ECO:0000256" key="1">
    <source>
        <dbReference type="SAM" id="MobiDB-lite"/>
    </source>
</evidence>
<proteinExistence type="predicted"/>
<dbReference type="EMBL" id="JAWDGP010001360">
    <property type="protein sequence ID" value="KAK3792627.1"/>
    <property type="molecule type" value="Genomic_DNA"/>
</dbReference>
<evidence type="ECO:0000313" key="3">
    <source>
        <dbReference type="Proteomes" id="UP001283361"/>
    </source>
</evidence>
<sequence>MQEGRCASNDNLSTTCTSRSTINQRMQEGRCASNDNLSTTCTSRSTINQRMQEGRCASNDNLSTTCTSRSTIPDSGIVVHFPPLRRFSLHLQGASSRERERGGQGGRNIPRQPPAMASEGEIKVLSARLLLRSSQVTHFRPRHAGGGIPRD</sequence>
<dbReference type="AlphaFoldDB" id="A0AAE1ATP4"/>
<protein>
    <submittedName>
        <fullName evidence="2">Uncharacterized protein</fullName>
    </submittedName>
</protein>
<organism evidence="2 3">
    <name type="scientific">Elysia crispata</name>
    <name type="common">lettuce slug</name>
    <dbReference type="NCBI Taxonomy" id="231223"/>
    <lineage>
        <taxon>Eukaryota</taxon>
        <taxon>Metazoa</taxon>
        <taxon>Spiralia</taxon>
        <taxon>Lophotrochozoa</taxon>
        <taxon>Mollusca</taxon>
        <taxon>Gastropoda</taxon>
        <taxon>Heterobranchia</taxon>
        <taxon>Euthyneura</taxon>
        <taxon>Panpulmonata</taxon>
        <taxon>Sacoglossa</taxon>
        <taxon>Placobranchoidea</taxon>
        <taxon>Plakobranchidae</taxon>
        <taxon>Elysia</taxon>
    </lineage>
</organism>
<feature type="region of interest" description="Disordered" evidence="1">
    <location>
        <begin position="92"/>
        <end position="120"/>
    </location>
</feature>
<comment type="caution">
    <text evidence="2">The sequence shown here is derived from an EMBL/GenBank/DDBJ whole genome shotgun (WGS) entry which is preliminary data.</text>
</comment>
<dbReference type="Proteomes" id="UP001283361">
    <property type="component" value="Unassembled WGS sequence"/>
</dbReference>
<keyword evidence="3" id="KW-1185">Reference proteome</keyword>
<evidence type="ECO:0000313" key="2">
    <source>
        <dbReference type="EMBL" id="KAK3792627.1"/>
    </source>
</evidence>
<reference evidence="2" key="1">
    <citation type="journal article" date="2023" name="G3 (Bethesda)">
        <title>A reference genome for the long-term kleptoplast-retaining sea slug Elysia crispata morphotype clarki.</title>
        <authorList>
            <person name="Eastman K.E."/>
            <person name="Pendleton A.L."/>
            <person name="Shaikh M.A."/>
            <person name="Suttiyut T."/>
            <person name="Ogas R."/>
            <person name="Tomko P."/>
            <person name="Gavelis G."/>
            <person name="Widhalm J.R."/>
            <person name="Wisecaver J.H."/>
        </authorList>
    </citation>
    <scope>NUCLEOTIDE SEQUENCE</scope>
    <source>
        <strain evidence="2">ECLA1</strain>
    </source>
</reference>
<gene>
    <name evidence="2" type="ORF">RRG08_064840</name>
</gene>
<accession>A0AAE1ATP4</accession>